<gene>
    <name evidence="1" type="ORF">LY11_03176</name>
</gene>
<name>A0A327SK98_9SPHI</name>
<sequence>MKATHLKNQKSDESLLMINIESDREKAFLLSLFSDTYKALEAVNNPGSTHVLIDQEKPFTHEETKEILDKLYCSF</sequence>
<accession>A0A327SK98</accession>
<dbReference type="AlphaFoldDB" id="A0A327SK98"/>
<reference evidence="1 2" key="1">
    <citation type="submission" date="2018-06" db="EMBL/GenBank/DDBJ databases">
        <title>Genomic Encyclopedia of Archaeal and Bacterial Type Strains, Phase II (KMG-II): from individual species to whole genera.</title>
        <authorList>
            <person name="Goeker M."/>
        </authorList>
    </citation>
    <scope>NUCLEOTIDE SEQUENCE [LARGE SCALE GENOMIC DNA]</scope>
    <source>
        <strain evidence="1 2">DSM 14825</strain>
    </source>
</reference>
<dbReference type="EMBL" id="QLLR01000016">
    <property type="protein sequence ID" value="RAJ28902.1"/>
    <property type="molecule type" value="Genomic_DNA"/>
</dbReference>
<dbReference type="RefSeq" id="WP_111634610.1">
    <property type="nucleotide sequence ID" value="NZ_QLLR01000016.1"/>
</dbReference>
<evidence type="ECO:0000313" key="2">
    <source>
        <dbReference type="Proteomes" id="UP000249754"/>
    </source>
</evidence>
<protein>
    <submittedName>
        <fullName evidence="1">Uncharacterized protein</fullName>
    </submittedName>
</protein>
<organism evidence="1 2">
    <name type="scientific">Pedobacter cryoconitis</name>
    <dbReference type="NCBI Taxonomy" id="188932"/>
    <lineage>
        <taxon>Bacteria</taxon>
        <taxon>Pseudomonadati</taxon>
        <taxon>Bacteroidota</taxon>
        <taxon>Sphingobacteriia</taxon>
        <taxon>Sphingobacteriales</taxon>
        <taxon>Sphingobacteriaceae</taxon>
        <taxon>Pedobacter</taxon>
    </lineage>
</organism>
<comment type="caution">
    <text evidence="1">The sequence shown here is derived from an EMBL/GenBank/DDBJ whole genome shotgun (WGS) entry which is preliminary data.</text>
</comment>
<dbReference type="Proteomes" id="UP000249754">
    <property type="component" value="Unassembled WGS sequence"/>
</dbReference>
<evidence type="ECO:0000313" key="1">
    <source>
        <dbReference type="EMBL" id="RAJ28902.1"/>
    </source>
</evidence>
<proteinExistence type="predicted"/>
<dbReference type="OrthoDB" id="9887907at2"/>